<reference evidence="2 3" key="1">
    <citation type="submission" date="2019-10" db="EMBL/GenBank/DDBJ databases">
        <title>Deinococcus sp. isolated from soil.</title>
        <authorList>
            <person name="Li Y."/>
            <person name="Wang J."/>
        </authorList>
    </citation>
    <scope>NUCLEOTIDE SEQUENCE [LARGE SCALE GENOMIC DNA]</scope>
    <source>
        <strain evidence="2 3">SDU3-2</strain>
    </source>
</reference>
<keyword evidence="3" id="KW-1185">Reference proteome</keyword>
<feature type="chain" id="PRO_5030610078" description="Secreted protein" evidence="1">
    <location>
        <begin position="20"/>
        <end position="106"/>
    </location>
</feature>
<evidence type="ECO:0000313" key="2">
    <source>
        <dbReference type="EMBL" id="MPY68385.1"/>
    </source>
</evidence>
<protein>
    <recommendedName>
        <fullName evidence="4">Secreted protein</fullName>
    </recommendedName>
</protein>
<sequence length="106" mass="11344">MLRKMICALAILAASVAGAGGRDVPLPSRLLPDQELGQALCIRNLQGFRTVPAGVPVTYSRNINNSGHVGQSYFWVGTARFQQGGQVRTVRFTCTVTNGKAAVTLR</sequence>
<dbReference type="Proteomes" id="UP000484842">
    <property type="component" value="Unassembled WGS sequence"/>
</dbReference>
<name>A0A7X1NYY0_9DEIO</name>
<dbReference type="RefSeq" id="WP_104992257.1">
    <property type="nucleotide sequence ID" value="NZ_WBSL01000025.1"/>
</dbReference>
<gene>
    <name evidence="2" type="ORF">F8S09_17165</name>
</gene>
<keyword evidence="1" id="KW-0732">Signal</keyword>
<feature type="signal peptide" evidence="1">
    <location>
        <begin position="1"/>
        <end position="19"/>
    </location>
</feature>
<comment type="caution">
    <text evidence="2">The sequence shown here is derived from an EMBL/GenBank/DDBJ whole genome shotgun (WGS) entry which is preliminary data.</text>
</comment>
<accession>A0A7X1NYY0</accession>
<dbReference type="AlphaFoldDB" id="A0A7X1NYY0"/>
<organism evidence="2 3">
    <name type="scientific">Deinococcus terrestris</name>
    <dbReference type="NCBI Taxonomy" id="2651870"/>
    <lineage>
        <taxon>Bacteria</taxon>
        <taxon>Thermotogati</taxon>
        <taxon>Deinococcota</taxon>
        <taxon>Deinococci</taxon>
        <taxon>Deinococcales</taxon>
        <taxon>Deinococcaceae</taxon>
        <taxon>Deinococcus</taxon>
    </lineage>
</organism>
<evidence type="ECO:0000313" key="3">
    <source>
        <dbReference type="Proteomes" id="UP000484842"/>
    </source>
</evidence>
<evidence type="ECO:0008006" key="4">
    <source>
        <dbReference type="Google" id="ProtNLM"/>
    </source>
</evidence>
<dbReference type="EMBL" id="WBSL01000025">
    <property type="protein sequence ID" value="MPY68385.1"/>
    <property type="molecule type" value="Genomic_DNA"/>
</dbReference>
<proteinExistence type="predicted"/>
<evidence type="ECO:0000256" key="1">
    <source>
        <dbReference type="SAM" id="SignalP"/>
    </source>
</evidence>